<feature type="transmembrane region" description="Helical" evidence="2">
    <location>
        <begin position="20"/>
        <end position="40"/>
    </location>
</feature>
<dbReference type="AlphaFoldDB" id="A0A514BTT8"/>
<dbReference type="Proteomes" id="UP000317199">
    <property type="component" value="Chromosome"/>
</dbReference>
<keyword evidence="2" id="KW-0472">Membrane</keyword>
<feature type="domain" description="AsmA" evidence="3">
    <location>
        <begin position="26"/>
        <end position="547"/>
    </location>
</feature>
<protein>
    <submittedName>
        <fullName evidence="4">AsmA family protein</fullName>
    </submittedName>
</protein>
<dbReference type="RefSeq" id="WP_141623784.1">
    <property type="nucleotide sequence ID" value="NZ_CP041242.1"/>
</dbReference>
<dbReference type="EMBL" id="CP041242">
    <property type="protein sequence ID" value="QDH70449.1"/>
    <property type="molecule type" value="Genomic_DNA"/>
</dbReference>
<keyword evidence="2" id="KW-0812">Transmembrane</keyword>
<evidence type="ECO:0000256" key="1">
    <source>
        <dbReference type="SAM" id="MobiDB-lite"/>
    </source>
</evidence>
<name>A0A514BTT8_9GAMM</name>
<keyword evidence="5" id="KW-1185">Reference proteome</keyword>
<dbReference type="InterPro" id="IPR052894">
    <property type="entry name" value="AsmA-related"/>
</dbReference>
<dbReference type="GO" id="GO:0090313">
    <property type="term" value="P:regulation of protein targeting to membrane"/>
    <property type="evidence" value="ECO:0007669"/>
    <property type="project" value="TreeGrafter"/>
</dbReference>
<proteinExistence type="predicted"/>
<reference evidence="4 5" key="1">
    <citation type="submission" date="2019-06" db="EMBL/GenBank/DDBJ databases">
        <title>Lysobacter alkalisoli sp. nov. isolated from saline-alkali soil.</title>
        <authorList>
            <person name="Sun J.-Q."/>
            <person name="Xu L."/>
        </authorList>
    </citation>
    <scope>NUCLEOTIDE SEQUENCE [LARGE SCALE GENOMIC DNA]</scope>
    <source>
        <strain evidence="4 5">SJ-36</strain>
    </source>
</reference>
<keyword evidence="2" id="KW-1133">Transmembrane helix</keyword>
<sequence length="648" mass="69809">MTPQELASSHAFAAVARHPWWSAAAVLAAAIVVLVLAWDWNWFKGPVERIVQARTQRSFEIGGDLDVKPGRVTLVRADALQLGNAAWSEHPGMASAERLELRLQTLPLLIGRVRAPEIRLTKPRLLLEANPEGGGNWDFATGGDGDPIRLRRLWIDDGRLRFLDASHKTDIDLAVSSSKPPPGTSVAPIGIAGGGHWKGAAFELEGHAQSPLALQDDDPSYRIDLQARAGDTRAHARGELVDPLRLQGFDLRLKLSGQDLEDLYPLIGIALPPTPPYTLDGRFSRDDDTWHYDGFSGTVGDSDLAGSASVTVGGTRPYLRADLVSKRLDFDDLAGFVGGTPRLDADGSGDGGGRPEPDRRNSGNRVLPDTPYELDKLRAMDAQVRLRALRINAPRLPLDGMDARLKLEAGVLQLQPLDFGVAGGHVRADIHMDARQDTIRTRVDGEVRSLDLGKLFPDVRLTQDAIGKIGGSLKISGTGNSVAQILGSADGDVAIGMGRGQISNLLLEYAGLDIAEALRFLLTGDRKVPIRCAFGDFAVKDGIMDARTLAFDTTDTLIVGKGNINLREETFDLELRPRPKDRSILALRSPLVLEGTFRDPDFHPDMGRLGVRGAIALTLGSIAPPAALLAMLELGGGQDHDCGGQYAK</sequence>
<feature type="region of interest" description="Disordered" evidence="1">
    <location>
        <begin position="341"/>
        <end position="369"/>
    </location>
</feature>
<dbReference type="InterPro" id="IPR007844">
    <property type="entry name" value="AsmA"/>
</dbReference>
<gene>
    <name evidence="4" type="ORF">FKV23_10420</name>
</gene>
<dbReference type="PANTHER" id="PTHR30441:SF9">
    <property type="entry name" value="ASMA FAMILY PROTEIN YHJG"/>
    <property type="match status" value="1"/>
</dbReference>
<dbReference type="PANTHER" id="PTHR30441">
    <property type="entry name" value="DUF748 DOMAIN-CONTAINING PROTEIN"/>
    <property type="match status" value="1"/>
</dbReference>
<evidence type="ECO:0000313" key="4">
    <source>
        <dbReference type="EMBL" id="QDH70449.1"/>
    </source>
</evidence>
<evidence type="ECO:0000256" key="2">
    <source>
        <dbReference type="SAM" id="Phobius"/>
    </source>
</evidence>
<accession>A0A514BTT8</accession>
<evidence type="ECO:0000313" key="5">
    <source>
        <dbReference type="Proteomes" id="UP000317199"/>
    </source>
</evidence>
<organism evidence="4 5">
    <name type="scientific">Marilutibacter alkalisoli</name>
    <dbReference type="NCBI Taxonomy" id="2591633"/>
    <lineage>
        <taxon>Bacteria</taxon>
        <taxon>Pseudomonadati</taxon>
        <taxon>Pseudomonadota</taxon>
        <taxon>Gammaproteobacteria</taxon>
        <taxon>Lysobacterales</taxon>
        <taxon>Lysobacteraceae</taxon>
        <taxon>Marilutibacter</taxon>
    </lineage>
</organism>
<evidence type="ECO:0000259" key="3">
    <source>
        <dbReference type="Pfam" id="PF05170"/>
    </source>
</evidence>
<dbReference type="KEGG" id="lyj:FKV23_10420"/>
<dbReference type="GO" id="GO:0005886">
    <property type="term" value="C:plasma membrane"/>
    <property type="evidence" value="ECO:0007669"/>
    <property type="project" value="TreeGrafter"/>
</dbReference>
<dbReference type="Pfam" id="PF05170">
    <property type="entry name" value="AsmA"/>
    <property type="match status" value="1"/>
</dbReference>
<dbReference type="OrthoDB" id="5749006at2"/>